<dbReference type="PROSITE" id="PS00211">
    <property type="entry name" value="ABC_TRANSPORTER_1"/>
    <property type="match status" value="1"/>
</dbReference>
<organism evidence="11 12">
    <name type="scientific">Vigna mungo</name>
    <name type="common">Black gram</name>
    <name type="synonym">Phaseolus mungo</name>
    <dbReference type="NCBI Taxonomy" id="3915"/>
    <lineage>
        <taxon>Eukaryota</taxon>
        <taxon>Viridiplantae</taxon>
        <taxon>Streptophyta</taxon>
        <taxon>Embryophyta</taxon>
        <taxon>Tracheophyta</taxon>
        <taxon>Spermatophyta</taxon>
        <taxon>Magnoliopsida</taxon>
        <taxon>eudicotyledons</taxon>
        <taxon>Gunneridae</taxon>
        <taxon>Pentapetalae</taxon>
        <taxon>rosids</taxon>
        <taxon>fabids</taxon>
        <taxon>Fabales</taxon>
        <taxon>Fabaceae</taxon>
        <taxon>Papilionoideae</taxon>
        <taxon>50 kb inversion clade</taxon>
        <taxon>NPAAA clade</taxon>
        <taxon>indigoferoid/millettioid clade</taxon>
        <taxon>Phaseoleae</taxon>
        <taxon>Vigna</taxon>
    </lineage>
</organism>
<dbReference type="SUPFAM" id="SSF90123">
    <property type="entry name" value="ABC transporter transmembrane region"/>
    <property type="match status" value="1"/>
</dbReference>
<feature type="domain" description="ABC transporter" evidence="9">
    <location>
        <begin position="177"/>
        <end position="417"/>
    </location>
</feature>
<keyword evidence="3 8" id="KW-0812">Transmembrane</keyword>
<dbReference type="InterPro" id="IPR039421">
    <property type="entry name" value="Type_1_exporter"/>
</dbReference>
<sequence>MCFEKVVHMEVSWFDEAEHSSGAIGARLSSDAAAVRALVGDALGLLVQNVATVVGCLVIAFEASWQLALIVLALAPLLGLNGYKLYEEASQVASDAVGSIRTVASFCAEKKVMELYQKKCEKPIKTGIRRGIISGIGYGISLFMLYTVYACSFYAGARLVLFALSMAAMGISQSGSLVLDSAKSKSAAASIFAILDRKSQIDPSDDSGLTLEEVQGEIEFKNVSFKYPTRPDWQDSGHISLDGKEIKSMQIKWLRQQMGLVSQEPVLFNDTIRANIAYGKGGDATEAEVIAAAELANAHNFTSSLQEGYDTIVGERGIQLSGGQKQRVAIARAIVKNPKILLLDEATSALDAESEKVVQDALERVMVNRTTVVVAHRLSTIKGADLIAVVKNGVIAEKGKHEALLSKEGDYASLVALHTSASTS</sequence>
<dbReference type="PROSITE" id="PS50893">
    <property type="entry name" value="ABC_TRANSPORTER_2"/>
    <property type="match status" value="1"/>
</dbReference>
<evidence type="ECO:0000256" key="7">
    <source>
        <dbReference type="ARBA" id="ARBA00023136"/>
    </source>
</evidence>
<dbReference type="InterPro" id="IPR036640">
    <property type="entry name" value="ABC1_TM_sf"/>
</dbReference>
<dbReference type="Pfam" id="PF00664">
    <property type="entry name" value="ABC_membrane"/>
    <property type="match status" value="2"/>
</dbReference>
<dbReference type="Gene3D" id="3.40.50.300">
    <property type="entry name" value="P-loop containing nucleotide triphosphate hydrolases"/>
    <property type="match status" value="1"/>
</dbReference>
<dbReference type="FunFam" id="3.40.50.300:FF:000604">
    <property type="entry name" value="ABC transporter B family member 28"/>
    <property type="match status" value="1"/>
</dbReference>
<evidence type="ECO:0000256" key="3">
    <source>
        <dbReference type="ARBA" id="ARBA00022692"/>
    </source>
</evidence>
<evidence type="ECO:0000256" key="1">
    <source>
        <dbReference type="ARBA" id="ARBA00004141"/>
    </source>
</evidence>
<dbReference type="FunFam" id="1.20.1560.10:FF:000025">
    <property type="entry name" value="ABC transporter B family member 9"/>
    <property type="match status" value="1"/>
</dbReference>
<evidence type="ECO:0000259" key="10">
    <source>
        <dbReference type="PROSITE" id="PS50929"/>
    </source>
</evidence>
<dbReference type="EMBL" id="CP144696">
    <property type="protein sequence ID" value="WVZ12254.1"/>
    <property type="molecule type" value="Genomic_DNA"/>
</dbReference>
<keyword evidence="4" id="KW-0547">Nucleotide-binding</keyword>
<accession>A0AAQ3NKX9</accession>
<dbReference type="SUPFAM" id="SSF52540">
    <property type="entry name" value="P-loop containing nucleoside triphosphate hydrolases"/>
    <property type="match status" value="1"/>
</dbReference>
<dbReference type="PROSITE" id="PS50929">
    <property type="entry name" value="ABC_TM1F"/>
    <property type="match status" value="1"/>
</dbReference>
<keyword evidence="7 8" id="KW-0472">Membrane</keyword>
<evidence type="ECO:0000256" key="2">
    <source>
        <dbReference type="ARBA" id="ARBA00022448"/>
    </source>
</evidence>
<keyword evidence="12" id="KW-1185">Reference proteome</keyword>
<dbReference type="GO" id="GO:0005524">
    <property type="term" value="F:ATP binding"/>
    <property type="evidence" value="ECO:0007669"/>
    <property type="project" value="UniProtKB-KW"/>
</dbReference>
<dbReference type="CDD" id="cd18578">
    <property type="entry name" value="ABC_6TM_Pgp_ABCB1_D2_like"/>
    <property type="match status" value="1"/>
</dbReference>
<dbReference type="Pfam" id="PF00005">
    <property type="entry name" value="ABC_tran"/>
    <property type="match status" value="1"/>
</dbReference>
<keyword evidence="6 8" id="KW-1133">Transmembrane helix</keyword>
<dbReference type="GO" id="GO:0005737">
    <property type="term" value="C:cytoplasm"/>
    <property type="evidence" value="ECO:0007669"/>
    <property type="project" value="UniProtKB-ARBA"/>
</dbReference>
<evidence type="ECO:0000256" key="6">
    <source>
        <dbReference type="ARBA" id="ARBA00022989"/>
    </source>
</evidence>
<evidence type="ECO:0000259" key="9">
    <source>
        <dbReference type="PROSITE" id="PS50893"/>
    </source>
</evidence>
<feature type="domain" description="ABC transmembrane type-1" evidence="10">
    <location>
        <begin position="1"/>
        <end position="161"/>
    </location>
</feature>
<feature type="transmembrane region" description="Helical" evidence="8">
    <location>
        <begin position="132"/>
        <end position="155"/>
    </location>
</feature>
<dbReference type="InterPro" id="IPR027417">
    <property type="entry name" value="P-loop_NTPase"/>
</dbReference>
<dbReference type="AlphaFoldDB" id="A0AAQ3NKX9"/>
<dbReference type="PANTHER" id="PTHR24221:SF624">
    <property type="entry name" value="ABC TRANSPORTER B FAMILY PROTEIN"/>
    <property type="match status" value="1"/>
</dbReference>
<dbReference type="InterPro" id="IPR017871">
    <property type="entry name" value="ABC_transporter-like_CS"/>
</dbReference>
<evidence type="ECO:0000256" key="8">
    <source>
        <dbReference type="SAM" id="Phobius"/>
    </source>
</evidence>
<evidence type="ECO:0000256" key="4">
    <source>
        <dbReference type="ARBA" id="ARBA00022741"/>
    </source>
</evidence>
<dbReference type="GO" id="GO:0140359">
    <property type="term" value="F:ABC-type transporter activity"/>
    <property type="evidence" value="ECO:0007669"/>
    <property type="project" value="InterPro"/>
</dbReference>
<evidence type="ECO:0000313" key="11">
    <source>
        <dbReference type="EMBL" id="WVZ12254.1"/>
    </source>
</evidence>
<proteinExistence type="predicted"/>
<name>A0AAQ3NKX9_VIGMU</name>
<evidence type="ECO:0000256" key="5">
    <source>
        <dbReference type="ARBA" id="ARBA00022840"/>
    </source>
</evidence>
<dbReference type="PANTHER" id="PTHR24221">
    <property type="entry name" value="ATP-BINDING CASSETTE SUB-FAMILY B"/>
    <property type="match status" value="1"/>
</dbReference>
<dbReference type="Proteomes" id="UP001374535">
    <property type="component" value="Chromosome 5"/>
</dbReference>
<evidence type="ECO:0000313" key="12">
    <source>
        <dbReference type="Proteomes" id="UP001374535"/>
    </source>
</evidence>
<comment type="subcellular location">
    <subcellularLocation>
        <location evidence="1">Membrane</location>
        <topology evidence="1">Multi-pass membrane protein</topology>
    </subcellularLocation>
</comment>
<dbReference type="Gene3D" id="1.20.1560.10">
    <property type="entry name" value="ABC transporter type 1, transmembrane domain"/>
    <property type="match status" value="1"/>
</dbReference>
<dbReference type="GO" id="GO:0016887">
    <property type="term" value="F:ATP hydrolysis activity"/>
    <property type="evidence" value="ECO:0007669"/>
    <property type="project" value="InterPro"/>
</dbReference>
<dbReference type="GO" id="GO:0016020">
    <property type="term" value="C:membrane"/>
    <property type="evidence" value="ECO:0007669"/>
    <property type="project" value="UniProtKB-SubCell"/>
</dbReference>
<protein>
    <submittedName>
        <fullName evidence="11">Uncharacterized protein</fullName>
    </submittedName>
</protein>
<keyword evidence="2" id="KW-0813">Transport</keyword>
<gene>
    <name evidence="11" type="ORF">V8G54_016784</name>
</gene>
<reference evidence="11 12" key="1">
    <citation type="journal article" date="2023" name="Life. Sci Alliance">
        <title>Evolutionary insights into 3D genome organization and epigenetic landscape of Vigna mungo.</title>
        <authorList>
            <person name="Junaid A."/>
            <person name="Singh B."/>
            <person name="Bhatia S."/>
        </authorList>
    </citation>
    <scope>NUCLEOTIDE SEQUENCE [LARGE SCALE GENOMIC DNA]</scope>
    <source>
        <strain evidence="11">Urdbean</strain>
    </source>
</reference>
<dbReference type="InterPro" id="IPR011527">
    <property type="entry name" value="ABC1_TM_dom"/>
</dbReference>
<dbReference type="InterPro" id="IPR003439">
    <property type="entry name" value="ABC_transporter-like_ATP-bd"/>
</dbReference>
<keyword evidence="5" id="KW-0067">ATP-binding</keyword>